<evidence type="ECO:0000313" key="3">
    <source>
        <dbReference type="EMBL" id="CAD0085589.1"/>
    </source>
</evidence>
<dbReference type="GO" id="GO:0016616">
    <property type="term" value="F:oxidoreductase activity, acting on the CH-OH group of donors, NAD or NADP as acceptor"/>
    <property type="evidence" value="ECO:0007669"/>
    <property type="project" value="UniProtKB-ARBA"/>
</dbReference>
<dbReference type="GO" id="GO:0050664">
    <property type="term" value="F:oxidoreductase activity, acting on NAD(P)H, oxygen as acceptor"/>
    <property type="evidence" value="ECO:0007669"/>
    <property type="project" value="TreeGrafter"/>
</dbReference>
<dbReference type="Proteomes" id="UP000714618">
    <property type="component" value="Unassembled WGS sequence"/>
</dbReference>
<evidence type="ECO:0000313" key="4">
    <source>
        <dbReference type="Proteomes" id="UP000714618"/>
    </source>
</evidence>
<comment type="similarity">
    <text evidence="1">Belongs to the short-chain dehydrogenases/reductases (SDR) family.</text>
</comment>
<dbReference type="Pfam" id="PF13561">
    <property type="entry name" value="adh_short_C2"/>
    <property type="match status" value="1"/>
</dbReference>
<evidence type="ECO:0000256" key="2">
    <source>
        <dbReference type="ARBA" id="ARBA00023002"/>
    </source>
</evidence>
<proteinExistence type="inferred from homology"/>
<sequence length="79" mass="8767">MDKLSEQYPGQVEVLAGDLSDLSLGQKAADLAKSKWQRLDSIIVNHGILDPVKRISNVEAEEWRQLFDVNVFSAIALVS</sequence>
<dbReference type="PANTHER" id="PTHR43008">
    <property type="entry name" value="BENZIL REDUCTASE"/>
    <property type="match status" value="1"/>
</dbReference>
<dbReference type="SUPFAM" id="SSF51735">
    <property type="entry name" value="NAD(P)-binding Rossmann-fold domains"/>
    <property type="match status" value="1"/>
</dbReference>
<accession>A0A9N8JCM6</accession>
<dbReference type="AlphaFoldDB" id="A0A9N8JCM6"/>
<gene>
    <name evidence="3" type="ORF">AWRI4233_LOCUS279</name>
</gene>
<name>A0A9N8JCM6_9PEZI</name>
<dbReference type="PANTHER" id="PTHR43008:SF8">
    <property type="entry name" value="BENZIL REDUCTASE ((S)-BENZOIN FORMING) IRC24"/>
    <property type="match status" value="1"/>
</dbReference>
<protein>
    <submittedName>
        <fullName evidence="3">Uncharacterized protein</fullName>
    </submittedName>
</protein>
<keyword evidence="4" id="KW-1185">Reference proteome</keyword>
<keyword evidence="2" id="KW-0560">Oxidoreductase</keyword>
<dbReference type="EMBL" id="CAIJEO010000002">
    <property type="protein sequence ID" value="CAD0085589.1"/>
    <property type="molecule type" value="Genomic_DNA"/>
</dbReference>
<dbReference type="InterPro" id="IPR036291">
    <property type="entry name" value="NAD(P)-bd_dom_sf"/>
</dbReference>
<dbReference type="Gene3D" id="3.40.50.720">
    <property type="entry name" value="NAD(P)-binding Rossmann-like Domain"/>
    <property type="match status" value="1"/>
</dbReference>
<evidence type="ECO:0000256" key="1">
    <source>
        <dbReference type="ARBA" id="ARBA00006484"/>
    </source>
</evidence>
<organism evidence="3 4">
    <name type="scientific">Aureobasidium mustum</name>
    <dbReference type="NCBI Taxonomy" id="2773714"/>
    <lineage>
        <taxon>Eukaryota</taxon>
        <taxon>Fungi</taxon>
        <taxon>Dikarya</taxon>
        <taxon>Ascomycota</taxon>
        <taxon>Pezizomycotina</taxon>
        <taxon>Dothideomycetes</taxon>
        <taxon>Dothideomycetidae</taxon>
        <taxon>Dothideales</taxon>
        <taxon>Saccotheciaceae</taxon>
        <taxon>Aureobasidium</taxon>
    </lineage>
</organism>
<comment type="caution">
    <text evidence="3">The sequence shown here is derived from an EMBL/GenBank/DDBJ whole genome shotgun (WGS) entry which is preliminary data.</text>
</comment>
<dbReference type="InterPro" id="IPR002347">
    <property type="entry name" value="SDR_fam"/>
</dbReference>
<reference evidence="3" key="1">
    <citation type="submission" date="2020-06" db="EMBL/GenBank/DDBJ databases">
        <authorList>
            <person name="Onetto C."/>
        </authorList>
    </citation>
    <scope>NUCLEOTIDE SEQUENCE</scope>
</reference>
<dbReference type="OrthoDB" id="153074at2759"/>